<feature type="region of interest" description="Disordered" evidence="1">
    <location>
        <begin position="59"/>
        <end position="85"/>
    </location>
</feature>
<feature type="compositionally biased region" description="Low complexity" evidence="1">
    <location>
        <begin position="74"/>
        <end position="85"/>
    </location>
</feature>
<feature type="region of interest" description="Disordered" evidence="1">
    <location>
        <begin position="300"/>
        <end position="332"/>
    </location>
</feature>
<dbReference type="Proteomes" id="UP000717328">
    <property type="component" value="Unassembled WGS sequence"/>
</dbReference>
<sequence>MSTPRVAFANSTNIPRSNSRPTSTRFVSKLGSRKSAPTCTVSLANVNANDLCANLGSISSSPSTTPTNLIPFPSSSTESSTTTISQPDRTCLLLLRSSPETDSQLNIVIFPAQERRKRATARLPQGFPLGTSDQGLGAEPQSQPPRKRPRLQKSAKATKRTSPASSAEARFLAMVQRSVAGGVLERRAAHSSSNSTDTFETQDKLLASRLRSRLLTQGLKETDLVDLDREVQPSSRMDVDVETQPSSVTSVDMDIDVECPPRLDLPTPSILLSSPPRRPVPPNPDSRLSTRKLVALLMLRHQCRRPTRPASERRDPSKAIPRKSSPLSTPSI</sequence>
<dbReference type="AlphaFoldDB" id="A0A9P7GT30"/>
<dbReference type="OrthoDB" id="3057224at2759"/>
<feature type="compositionally biased region" description="Basic residues" evidence="1">
    <location>
        <begin position="145"/>
        <end position="159"/>
    </location>
</feature>
<evidence type="ECO:0000256" key="1">
    <source>
        <dbReference type="SAM" id="MobiDB-lite"/>
    </source>
</evidence>
<protein>
    <submittedName>
        <fullName evidence="2">Uncharacterized protein</fullName>
    </submittedName>
</protein>
<keyword evidence="3" id="KW-1185">Reference proteome</keyword>
<name>A0A9P7GT30_9AGAR</name>
<organism evidence="2 3">
    <name type="scientific">Sphagnurus paluster</name>
    <dbReference type="NCBI Taxonomy" id="117069"/>
    <lineage>
        <taxon>Eukaryota</taxon>
        <taxon>Fungi</taxon>
        <taxon>Dikarya</taxon>
        <taxon>Basidiomycota</taxon>
        <taxon>Agaricomycotina</taxon>
        <taxon>Agaricomycetes</taxon>
        <taxon>Agaricomycetidae</taxon>
        <taxon>Agaricales</taxon>
        <taxon>Tricholomatineae</taxon>
        <taxon>Lyophyllaceae</taxon>
        <taxon>Sphagnurus</taxon>
    </lineage>
</organism>
<comment type="caution">
    <text evidence="2">The sequence shown here is derived from an EMBL/GenBank/DDBJ whole genome shotgun (WGS) entry which is preliminary data.</text>
</comment>
<feature type="region of interest" description="Disordered" evidence="1">
    <location>
        <begin position="1"/>
        <end position="24"/>
    </location>
</feature>
<reference evidence="2" key="1">
    <citation type="submission" date="2021-02" db="EMBL/GenBank/DDBJ databases">
        <authorList>
            <person name="Nieuwenhuis M."/>
            <person name="Van De Peppel L.J.J."/>
        </authorList>
    </citation>
    <scope>NUCLEOTIDE SEQUENCE</scope>
    <source>
        <strain evidence="2">D49</strain>
    </source>
</reference>
<evidence type="ECO:0000313" key="3">
    <source>
        <dbReference type="Proteomes" id="UP000717328"/>
    </source>
</evidence>
<evidence type="ECO:0000313" key="2">
    <source>
        <dbReference type="EMBL" id="KAG5654018.1"/>
    </source>
</evidence>
<dbReference type="EMBL" id="JABCKI010000023">
    <property type="protein sequence ID" value="KAG5654018.1"/>
    <property type="molecule type" value="Genomic_DNA"/>
</dbReference>
<feature type="region of interest" description="Disordered" evidence="1">
    <location>
        <begin position="266"/>
        <end position="288"/>
    </location>
</feature>
<feature type="compositionally biased region" description="Low complexity" evidence="1">
    <location>
        <begin position="266"/>
        <end position="275"/>
    </location>
</feature>
<proteinExistence type="predicted"/>
<feature type="region of interest" description="Disordered" evidence="1">
    <location>
        <begin position="124"/>
        <end position="169"/>
    </location>
</feature>
<accession>A0A9P7GT30</accession>
<gene>
    <name evidence="2" type="ORF">H0H81_008328</name>
</gene>
<reference evidence="2" key="2">
    <citation type="submission" date="2021-10" db="EMBL/GenBank/DDBJ databases">
        <title>Phylogenomics reveals ancestral predisposition of the termite-cultivated fungus Termitomyces towards a domesticated lifestyle.</title>
        <authorList>
            <person name="Auxier B."/>
            <person name="Grum-Grzhimaylo A."/>
            <person name="Cardenas M.E."/>
            <person name="Lodge J.D."/>
            <person name="Laessoe T."/>
            <person name="Pedersen O."/>
            <person name="Smith M.E."/>
            <person name="Kuyper T.W."/>
            <person name="Franco-Molano E.A."/>
            <person name="Baroni T.J."/>
            <person name="Aanen D.K."/>
        </authorList>
    </citation>
    <scope>NUCLEOTIDE SEQUENCE</scope>
    <source>
        <strain evidence="2">D49</strain>
    </source>
</reference>